<proteinExistence type="predicted"/>
<dbReference type="EMBL" id="CADCXN010000102">
    <property type="protein sequence ID" value="CAA9892410.1"/>
    <property type="molecule type" value="Genomic_DNA"/>
</dbReference>
<dbReference type="InterPro" id="IPR055654">
    <property type="entry name" value="DUF7230"/>
</dbReference>
<keyword evidence="2" id="KW-1185">Reference proteome</keyword>
<dbReference type="Proteomes" id="UP000494216">
    <property type="component" value="Unassembled WGS sequence"/>
</dbReference>
<evidence type="ECO:0000313" key="1">
    <source>
        <dbReference type="EMBL" id="CAA9892410.1"/>
    </source>
</evidence>
<dbReference type="AlphaFoldDB" id="A0A8S0WL56"/>
<gene>
    <name evidence="1" type="ORF">METHB2_70017</name>
</gene>
<sequence length="78" mass="9399">MKKRRNPKVMEIISIQNPVAKYAHQFNKAQIFFDKTKYRRKEKHAKQEVFPIHTIELLEKPPVSSLRAWNFNPNISRH</sequence>
<organism evidence="1 2">
    <name type="scientific">Candidatus Methylobacter favarea</name>
    <dbReference type="NCBI Taxonomy" id="2707345"/>
    <lineage>
        <taxon>Bacteria</taxon>
        <taxon>Pseudomonadati</taxon>
        <taxon>Pseudomonadota</taxon>
        <taxon>Gammaproteobacteria</taxon>
        <taxon>Methylococcales</taxon>
        <taxon>Methylococcaceae</taxon>
        <taxon>Methylobacter</taxon>
    </lineage>
</organism>
<protein>
    <submittedName>
        <fullName evidence="1">Uncharacterized protein</fullName>
    </submittedName>
</protein>
<evidence type="ECO:0000313" key="2">
    <source>
        <dbReference type="Proteomes" id="UP000494216"/>
    </source>
</evidence>
<accession>A0A8S0WL56</accession>
<comment type="caution">
    <text evidence="1">The sequence shown here is derived from an EMBL/GenBank/DDBJ whole genome shotgun (WGS) entry which is preliminary data.</text>
</comment>
<dbReference type="Pfam" id="PF23876">
    <property type="entry name" value="DUF7230"/>
    <property type="match status" value="1"/>
</dbReference>
<name>A0A8S0WL56_9GAMM</name>
<dbReference type="RefSeq" id="WP_174627185.1">
    <property type="nucleotide sequence ID" value="NZ_CADCXN010000102.1"/>
</dbReference>
<reference evidence="1 2" key="1">
    <citation type="submission" date="2020-02" db="EMBL/GenBank/DDBJ databases">
        <authorList>
            <person name="Hogendoorn C."/>
        </authorList>
    </citation>
    <scope>NUCLEOTIDE SEQUENCE [LARGE SCALE GENOMIC DNA]</scope>
    <source>
        <strain evidence="1">METHB21</strain>
    </source>
</reference>